<protein>
    <submittedName>
        <fullName evidence="1">Uncharacterized protein</fullName>
    </submittedName>
</protein>
<dbReference type="eggNOG" id="ENOG50319EM">
    <property type="taxonomic scope" value="Bacteria"/>
</dbReference>
<reference evidence="1 2" key="1">
    <citation type="journal article" date="2010" name="J. Bacteriol.">
        <title>Complete genome sequence of the representative gamma-hexachlorocyclohexane-degrading bacterium Sphingobium japonicum UT26.</title>
        <authorList>
            <person name="Nagata Y."/>
            <person name="Ohtsubo Y."/>
            <person name="Endo R."/>
            <person name="Ichikawa N."/>
            <person name="Ankai A."/>
            <person name="Oguchi A."/>
            <person name="Fukui S."/>
            <person name="Fujita N."/>
            <person name="Tsuda M."/>
        </authorList>
    </citation>
    <scope>NUCLEOTIDE SEQUENCE [LARGE SCALE GENOMIC DNA]</scope>
    <source>
        <strain evidence="2">DSM 16413 / CCM 7287 / MTCC 6362 / UT26 / NBRC 101211 / UT26S</strain>
    </source>
</reference>
<evidence type="ECO:0000313" key="2">
    <source>
        <dbReference type="Proteomes" id="UP000007753"/>
    </source>
</evidence>
<dbReference type="EMBL" id="AP010803">
    <property type="protein sequence ID" value="BAI95202.1"/>
    <property type="molecule type" value="Genomic_DNA"/>
</dbReference>
<evidence type="ECO:0000313" key="1">
    <source>
        <dbReference type="EMBL" id="BAI95202.1"/>
    </source>
</evidence>
<sequence>MIALGPSHHAHHLSGPFWWSLRGVATIYSLLSSNLKPTLGFAHQTASQRKADAFLLGEALTHWFAQTHLGAHMVVPLEAHTGFVVPHSTTAPYPKPMPKYFRHGVKPGAKSEPDFLAFAGPGQIHVIESKGRAGFGHFGVADHVINAARNKALRQVCRIASVNGIPPMTRTACVFAFDQSGLTGQITDPPANRPYHYRAEWPDLVRQAYASVLDPLFESSARDIGGNYVGIEFMPGWKFGIDRHVYKLVRSVEDAATMGRLLTFLSNFTSETDGVRIAEEYSAGSDGLLLIGGPDFSTKGMRGALA</sequence>
<gene>
    <name evidence="1" type="ordered locus">SJA_C1-03680</name>
</gene>
<proteinExistence type="predicted"/>
<dbReference type="HOGENOM" id="CLU_841006_0_0_5"/>
<accession>D4YXX0</accession>
<dbReference type="AlphaFoldDB" id="D4YXX0"/>
<organism evidence="1 2">
    <name type="scientific">Sphingobium indicum (strain DSM 16413 / CCM 7287 / MTCC 6362 / UT26 / NBRC 101211 / UT26S)</name>
    <name type="common">Sphingobium japonicum</name>
    <dbReference type="NCBI Taxonomy" id="452662"/>
    <lineage>
        <taxon>Bacteria</taxon>
        <taxon>Pseudomonadati</taxon>
        <taxon>Pseudomonadota</taxon>
        <taxon>Alphaproteobacteria</taxon>
        <taxon>Sphingomonadales</taxon>
        <taxon>Sphingomonadaceae</taxon>
        <taxon>Sphingobium</taxon>
    </lineage>
</organism>
<keyword evidence="2" id="KW-1185">Reference proteome</keyword>
<name>D4YXX0_SPHIU</name>
<dbReference type="Proteomes" id="UP000007753">
    <property type="component" value="Chromosome 1"/>
</dbReference>
<dbReference type="KEGG" id="sjp:SJA_C1-03680"/>